<evidence type="ECO:0000313" key="6">
    <source>
        <dbReference type="Proteomes" id="UP001500635"/>
    </source>
</evidence>
<dbReference type="InterPro" id="IPR036291">
    <property type="entry name" value="NAD(P)-bd_dom_sf"/>
</dbReference>
<dbReference type="SUPFAM" id="SSF55347">
    <property type="entry name" value="Glyceraldehyde-3-phosphate dehydrogenase-like, C-terminal domain"/>
    <property type="match status" value="1"/>
</dbReference>
<evidence type="ECO:0000259" key="3">
    <source>
        <dbReference type="Pfam" id="PF01408"/>
    </source>
</evidence>
<dbReference type="PANTHER" id="PTHR22604:SF105">
    <property type="entry name" value="TRANS-1,2-DIHYDROBENZENE-1,2-DIOL DEHYDROGENASE"/>
    <property type="match status" value="1"/>
</dbReference>
<dbReference type="Gene3D" id="3.40.50.720">
    <property type="entry name" value="NAD(P)-binding Rossmann-like Domain"/>
    <property type="match status" value="1"/>
</dbReference>
<sequence>MTAPLRIGVLGASRIAADAIVAPAQELGYRLVAVAARDRDRAEAFADEFGVERVLDSYQDVLDDPDVEVVYNPLANSLHGEWNLAAVRAGKAVLSEKPFARNAVEAREVADAARTAGVPVLEGFHYPFHPITVRLWQLLGTLGPLHHVEIGMSMPTPPHDDPRWSYDLAGGALMDLGCYAIHVMRSVGRDFARGEPTVTDAAARVRDPQVDEACTVRFAFPTGATGTASVSMVGERFDFRVRVTGDEGAVEVHDFIGPHRDDRITVTAADGSQTVEHLGTRSTYTYQLEAYARALRTSAPLPIGLDDAVANMEMIDAAYRAAGLQLR</sequence>
<proteinExistence type="inferred from homology"/>
<dbReference type="EMBL" id="BAABFR010000032">
    <property type="protein sequence ID" value="GAA4393236.1"/>
    <property type="molecule type" value="Genomic_DNA"/>
</dbReference>
<dbReference type="RefSeq" id="WP_344995645.1">
    <property type="nucleotide sequence ID" value="NZ_BAABFR010000032.1"/>
</dbReference>
<protein>
    <submittedName>
        <fullName evidence="5">Gfo/Idh/MocA family oxidoreductase</fullName>
    </submittedName>
</protein>
<dbReference type="Proteomes" id="UP001500635">
    <property type="component" value="Unassembled WGS sequence"/>
</dbReference>
<gene>
    <name evidence="5" type="ORF">GCM10023147_23780</name>
</gene>
<evidence type="ECO:0000256" key="2">
    <source>
        <dbReference type="ARBA" id="ARBA00023002"/>
    </source>
</evidence>
<evidence type="ECO:0000259" key="4">
    <source>
        <dbReference type="Pfam" id="PF22725"/>
    </source>
</evidence>
<dbReference type="SUPFAM" id="SSF51735">
    <property type="entry name" value="NAD(P)-binding Rossmann-fold domains"/>
    <property type="match status" value="1"/>
</dbReference>
<dbReference type="Pfam" id="PF01408">
    <property type="entry name" value="GFO_IDH_MocA"/>
    <property type="match status" value="1"/>
</dbReference>
<feature type="domain" description="GFO/IDH/MocA-like oxidoreductase" evidence="4">
    <location>
        <begin position="140"/>
        <end position="250"/>
    </location>
</feature>
<keyword evidence="6" id="KW-1185">Reference proteome</keyword>
<comment type="caution">
    <text evidence="5">The sequence shown here is derived from an EMBL/GenBank/DDBJ whole genome shotgun (WGS) entry which is preliminary data.</text>
</comment>
<reference evidence="6" key="1">
    <citation type="journal article" date="2019" name="Int. J. Syst. Evol. Microbiol.">
        <title>The Global Catalogue of Microorganisms (GCM) 10K type strain sequencing project: providing services to taxonomists for standard genome sequencing and annotation.</title>
        <authorList>
            <consortium name="The Broad Institute Genomics Platform"/>
            <consortium name="The Broad Institute Genome Sequencing Center for Infectious Disease"/>
            <person name="Wu L."/>
            <person name="Ma J."/>
        </authorList>
    </citation>
    <scope>NUCLEOTIDE SEQUENCE [LARGE SCALE GENOMIC DNA]</scope>
    <source>
        <strain evidence="6">JCM 17688</strain>
    </source>
</reference>
<evidence type="ECO:0000313" key="5">
    <source>
        <dbReference type="EMBL" id="GAA4393236.1"/>
    </source>
</evidence>
<dbReference type="Gene3D" id="3.30.360.10">
    <property type="entry name" value="Dihydrodipicolinate Reductase, domain 2"/>
    <property type="match status" value="1"/>
</dbReference>
<evidence type="ECO:0000256" key="1">
    <source>
        <dbReference type="ARBA" id="ARBA00010928"/>
    </source>
</evidence>
<dbReference type="Pfam" id="PF22725">
    <property type="entry name" value="GFO_IDH_MocA_C3"/>
    <property type="match status" value="1"/>
</dbReference>
<dbReference type="InterPro" id="IPR050984">
    <property type="entry name" value="Gfo/Idh/MocA_domain"/>
</dbReference>
<accession>A0ABP8JMM9</accession>
<comment type="similarity">
    <text evidence="1">Belongs to the Gfo/Idh/MocA family.</text>
</comment>
<dbReference type="InterPro" id="IPR000683">
    <property type="entry name" value="Gfo/Idh/MocA-like_OxRdtase_N"/>
</dbReference>
<dbReference type="PANTHER" id="PTHR22604">
    <property type="entry name" value="OXIDOREDUCTASES"/>
    <property type="match status" value="1"/>
</dbReference>
<dbReference type="InterPro" id="IPR055170">
    <property type="entry name" value="GFO_IDH_MocA-like_dom"/>
</dbReference>
<organism evidence="5 6">
    <name type="scientific">Tsukamurella soli</name>
    <dbReference type="NCBI Taxonomy" id="644556"/>
    <lineage>
        <taxon>Bacteria</taxon>
        <taxon>Bacillati</taxon>
        <taxon>Actinomycetota</taxon>
        <taxon>Actinomycetes</taxon>
        <taxon>Mycobacteriales</taxon>
        <taxon>Tsukamurellaceae</taxon>
        <taxon>Tsukamurella</taxon>
    </lineage>
</organism>
<name>A0ABP8JMM9_9ACTN</name>
<keyword evidence="2" id="KW-0560">Oxidoreductase</keyword>
<feature type="domain" description="Gfo/Idh/MocA-like oxidoreductase N-terminal" evidence="3">
    <location>
        <begin position="5"/>
        <end position="123"/>
    </location>
</feature>